<keyword evidence="2" id="KW-0472">Membrane</keyword>
<dbReference type="EMBL" id="PDKW01000042">
    <property type="protein sequence ID" value="PGH55256.1"/>
    <property type="molecule type" value="Genomic_DNA"/>
</dbReference>
<proteinExistence type="predicted"/>
<dbReference type="AlphaFoldDB" id="A0A2B8B952"/>
<feature type="transmembrane region" description="Helical" evidence="2">
    <location>
        <begin position="12"/>
        <end position="30"/>
    </location>
</feature>
<sequence length="143" mass="14728">MATTTQAAARRGFFGGRTLMAVCLAGSLALPGCAGNGNDDMAGALLIGAAVVGLGVLAATAGGDDDDGDNNRGRHQRHRGGYDNSGYYGNGYASGYEGRGRGGYSRYAGNGQCDDSRYRTSNGGRAEAGTDERDCRRFGDGRK</sequence>
<protein>
    <submittedName>
        <fullName evidence="3">Uncharacterized protein</fullName>
    </submittedName>
</protein>
<evidence type="ECO:0000256" key="1">
    <source>
        <dbReference type="SAM" id="MobiDB-lite"/>
    </source>
</evidence>
<comment type="caution">
    <text evidence="3">The sequence shown here is derived from an EMBL/GenBank/DDBJ whole genome shotgun (WGS) entry which is preliminary data.</text>
</comment>
<evidence type="ECO:0000313" key="3">
    <source>
        <dbReference type="EMBL" id="PGH55256.1"/>
    </source>
</evidence>
<evidence type="ECO:0000313" key="4">
    <source>
        <dbReference type="Proteomes" id="UP000225379"/>
    </source>
</evidence>
<feature type="compositionally biased region" description="Basic and acidic residues" evidence="1">
    <location>
        <begin position="128"/>
        <end position="143"/>
    </location>
</feature>
<dbReference type="OrthoDB" id="7306823at2"/>
<gene>
    <name evidence="3" type="ORF">CRT60_18155</name>
</gene>
<dbReference type="Proteomes" id="UP000225379">
    <property type="component" value="Unassembled WGS sequence"/>
</dbReference>
<accession>A0A2B8B952</accession>
<keyword evidence="2" id="KW-0812">Transmembrane</keyword>
<dbReference type="RefSeq" id="WP_098737974.1">
    <property type="nucleotide sequence ID" value="NZ_PDKW01000042.1"/>
</dbReference>
<name>A0A2B8B952_9PROT</name>
<evidence type="ECO:0000256" key="2">
    <source>
        <dbReference type="SAM" id="Phobius"/>
    </source>
</evidence>
<keyword evidence="2" id="KW-1133">Transmembrane helix</keyword>
<feature type="region of interest" description="Disordered" evidence="1">
    <location>
        <begin position="61"/>
        <end position="88"/>
    </location>
</feature>
<feature type="region of interest" description="Disordered" evidence="1">
    <location>
        <begin position="110"/>
        <end position="143"/>
    </location>
</feature>
<keyword evidence="4" id="KW-1185">Reference proteome</keyword>
<reference evidence="4" key="1">
    <citation type="submission" date="2017-10" db="EMBL/GenBank/DDBJ databases">
        <authorList>
            <person name="Kravchenko I.K."/>
            <person name="Grouzdev D.S."/>
        </authorList>
    </citation>
    <scope>NUCLEOTIDE SEQUENCE [LARGE SCALE GENOMIC DNA]</scope>
    <source>
        <strain evidence="4">B2</strain>
    </source>
</reference>
<organism evidence="3 4">
    <name type="scientific">Azospirillum palustre</name>
    <dbReference type="NCBI Taxonomy" id="2044885"/>
    <lineage>
        <taxon>Bacteria</taxon>
        <taxon>Pseudomonadati</taxon>
        <taxon>Pseudomonadota</taxon>
        <taxon>Alphaproteobacteria</taxon>
        <taxon>Rhodospirillales</taxon>
        <taxon>Azospirillaceae</taxon>
        <taxon>Azospirillum</taxon>
    </lineage>
</organism>
<feature type="transmembrane region" description="Helical" evidence="2">
    <location>
        <begin position="42"/>
        <end position="62"/>
    </location>
</feature>